<reference evidence="3" key="2">
    <citation type="submission" date="2023-01" db="EMBL/GenBank/DDBJ databases">
        <authorList>
            <person name="Petersen C."/>
        </authorList>
    </citation>
    <scope>NUCLEOTIDE SEQUENCE</scope>
    <source>
        <strain evidence="3">IBT 17514</strain>
    </source>
</reference>
<dbReference type="EC" id="3.2.1.14" evidence="1"/>
<accession>A0AAD6HJA0</accession>
<feature type="domain" description="GH18" evidence="2">
    <location>
        <begin position="1"/>
        <end position="292"/>
    </location>
</feature>
<dbReference type="GO" id="GO:0005975">
    <property type="term" value="P:carbohydrate metabolic process"/>
    <property type="evidence" value="ECO:0007669"/>
    <property type="project" value="InterPro"/>
</dbReference>
<dbReference type="SMART" id="SM00636">
    <property type="entry name" value="Glyco_18"/>
    <property type="match status" value="1"/>
</dbReference>
<keyword evidence="4" id="KW-1185">Reference proteome</keyword>
<dbReference type="InterPro" id="IPR050314">
    <property type="entry name" value="Glycosyl_Hydrlase_18"/>
</dbReference>
<proteinExistence type="predicted"/>
<dbReference type="EMBL" id="JAQJAN010000010">
    <property type="protein sequence ID" value="KAJ5719734.1"/>
    <property type="molecule type" value="Genomic_DNA"/>
</dbReference>
<organism evidence="3 4">
    <name type="scientific">Penicillium malachiteum</name>
    <dbReference type="NCBI Taxonomy" id="1324776"/>
    <lineage>
        <taxon>Eukaryota</taxon>
        <taxon>Fungi</taxon>
        <taxon>Dikarya</taxon>
        <taxon>Ascomycota</taxon>
        <taxon>Pezizomycotina</taxon>
        <taxon>Eurotiomycetes</taxon>
        <taxon>Eurotiomycetidae</taxon>
        <taxon>Eurotiales</taxon>
        <taxon>Aspergillaceae</taxon>
        <taxon>Penicillium</taxon>
    </lineage>
</organism>
<dbReference type="PROSITE" id="PS51910">
    <property type="entry name" value="GH18_2"/>
    <property type="match status" value="1"/>
</dbReference>
<evidence type="ECO:0000259" key="2">
    <source>
        <dbReference type="PROSITE" id="PS51910"/>
    </source>
</evidence>
<reference evidence="3" key="1">
    <citation type="journal article" date="2023" name="IMA Fungus">
        <title>Comparative genomic study of the Penicillium genus elucidates a diverse pangenome and 15 lateral gene transfer events.</title>
        <authorList>
            <person name="Petersen C."/>
            <person name="Sorensen T."/>
            <person name="Nielsen M.R."/>
            <person name="Sondergaard T.E."/>
            <person name="Sorensen J.L."/>
            <person name="Fitzpatrick D.A."/>
            <person name="Frisvad J.C."/>
            <person name="Nielsen K.L."/>
        </authorList>
    </citation>
    <scope>NUCLEOTIDE SEQUENCE</scope>
    <source>
        <strain evidence="3">IBT 17514</strain>
    </source>
</reference>
<dbReference type="GO" id="GO:0008061">
    <property type="term" value="F:chitin binding"/>
    <property type="evidence" value="ECO:0007669"/>
    <property type="project" value="InterPro"/>
</dbReference>
<name>A0AAD6HJA0_9EURO</name>
<evidence type="ECO:0000256" key="1">
    <source>
        <dbReference type="ARBA" id="ARBA00012729"/>
    </source>
</evidence>
<gene>
    <name evidence="3" type="ORF">N7493_007312</name>
</gene>
<dbReference type="InterPro" id="IPR017853">
    <property type="entry name" value="GH"/>
</dbReference>
<dbReference type="Pfam" id="PF00704">
    <property type="entry name" value="Glyco_hydro_18"/>
    <property type="match status" value="1"/>
</dbReference>
<comment type="caution">
    <text evidence="3">The sequence shown here is derived from an EMBL/GenBank/DDBJ whole genome shotgun (WGS) entry which is preliminary data.</text>
</comment>
<evidence type="ECO:0000313" key="3">
    <source>
        <dbReference type="EMBL" id="KAJ5719734.1"/>
    </source>
</evidence>
<sequence length="1563" mass="172978">MQPENIPAGALTHINLGFVQFGDDWKMVDEYGDIVTRVSRLKTSYPGLRVNVAIGGWNFNDPPSTYYFSTMAGSYENRQTFITSLMSYLQKYGLDGVEIDWEYPAAEDRGGSPDDTDNFVTLLAELRETFDAKNPGWEITCTLPSSYWYMQNFDLKSMEKYISFFNFMSYDLHGMWDQNNKNTGSYLRGHTNLTEIDEGFNLLWRNSIDPKKVVMEIESTNSSGDVQTYYDPVSTVKYNVYNGNQWISYDDAQSWQDKIRYLTGKCISGVMIWALDQDDGMHTALTALLGEEAMSGSLMEGGDLSDSQKEELTDQYSAYTGQNCYVTEECTDGSSSQSENPQYVCGTGFSSVATAHAPHQKIGYWIGETCETDTYRHICCPTNAMPKNCEWTGAPVRSEVGCSGKCGSNQFELNVDSYIDSAGEEPCYQGDRSLCCDSAESISQCKWTSCQHLGSTQDKPTCPSGSTYMTHRYDDGTGSTCAEDDDNSLEIIYAQAYCCPTDNLPSNCSWPFENLPHTDANLCYPSACDSTQVKYTTALDPAQPYYGGGLDPGDDCLKYAPPANEDPNWPYCCNPPQENSEKWPVDPKDLWENYYEDTGDDVEWAFVDNYGNNNKQSSPGDEGGDDPYGFVMLDGPAGSIDSSFGSTYEFVRRSEEVSVVKRSLFTENRTRLDTNFDHFEETHHIFCKFPTGSPQCDKLFFDGAEDTIVHLPDHIGEGPFARLVSIQAVDSTYDLPYHHLVKRKSQDNQNAVYKIKIDYNFQAIKRDSGAINMRVDYTNLLDYWEDVTDTPATRRRKRSTTSVRDEHMTYKDWRSKVKSAKVSHEALRKRQADVMSSKTSFEHSGDVEHAGLQKRWFGSFKNWLKKMNTIDSSNVGYLSQAWKASLLLFSASKGCPKASAELNVFLDSELAMDSTYAYYLSGTLVPPSLDGTYAYFGMQPSIYLGLTVQGTARMDYKSDRKKLISTLSYPGLAIKGIAAVGPTLDVYGQIRGVVQLSGTMSAGAKYTFEKSEVFWPEGDDSTDYSKIKDLVDDPEPVTSGLKPSFQANVQASADLDIMVTPEANIGIVVGGSALLGGVTLVDAQLAGFVNTTLRFHADASAGVAGDSSGVSAGYAYNYGIYLLYNLGYGGHASIPFYDWYITTRYLFSNAKTVTLYSNGDVASVSTASTKRSISMDELPIFDADNADIANPGQRQSMGRSISFDSHRDLLWGSHPQFMNDTSHILQKREDDDGDIEMMDVDDEDPNFSQSSSLTCPEDDCVTSGSSNPKNLPVCSWILPELRYNCDVFANRQATKNGASEPVTGICRNVLNFLGGRNLDVSEGVVLTWDSFQDRQDVRRGQACPKISGKGYCSAYNAAIATKLNVPTDSRIVSCDEFPVASSEEGGSYFASLPQNPTSVEVKCVPVWQQTIQGNCNIAQPSGPTDGAAWGLQSLTSWQYTGPSQTDVTQVACAVNTFGQDDRYKNGAKNGYCITGSKQNSYFGTIVKVNGCRVVFTGSTAGKSNSKRDGSNDTAEEDKTIVEIGGWGIERIEISEGDEEEIFILDPDDEWAPHGQFMPVKYID</sequence>
<dbReference type="InterPro" id="IPR011583">
    <property type="entry name" value="Chitinase_II/V-like_cat"/>
</dbReference>
<evidence type="ECO:0000313" key="4">
    <source>
        <dbReference type="Proteomes" id="UP001215712"/>
    </source>
</evidence>
<dbReference type="Proteomes" id="UP001215712">
    <property type="component" value="Unassembled WGS sequence"/>
</dbReference>
<dbReference type="Gene3D" id="3.20.20.80">
    <property type="entry name" value="Glycosidases"/>
    <property type="match status" value="1"/>
</dbReference>
<dbReference type="SUPFAM" id="SSF51445">
    <property type="entry name" value="(Trans)glycosidases"/>
    <property type="match status" value="1"/>
</dbReference>
<dbReference type="PANTHER" id="PTHR11177:SF402">
    <property type="entry name" value="CHITINASE"/>
    <property type="match status" value="1"/>
</dbReference>
<dbReference type="PANTHER" id="PTHR11177">
    <property type="entry name" value="CHITINASE"/>
    <property type="match status" value="1"/>
</dbReference>
<dbReference type="InterPro" id="IPR001223">
    <property type="entry name" value="Glyco_hydro18_cat"/>
</dbReference>
<protein>
    <recommendedName>
        <fullName evidence="1">chitinase</fullName>
        <ecNumber evidence="1">3.2.1.14</ecNumber>
    </recommendedName>
</protein>
<dbReference type="GO" id="GO:0008843">
    <property type="term" value="F:endochitinase activity"/>
    <property type="evidence" value="ECO:0007669"/>
    <property type="project" value="UniProtKB-EC"/>
</dbReference>